<feature type="transmembrane region" description="Helical" evidence="7">
    <location>
        <begin position="164"/>
        <end position="182"/>
    </location>
</feature>
<feature type="transmembrane region" description="Helical" evidence="7">
    <location>
        <begin position="202"/>
        <end position="226"/>
    </location>
</feature>
<dbReference type="PANTHER" id="PTHR33048:SF47">
    <property type="entry name" value="INTEGRAL MEMBRANE PROTEIN-RELATED"/>
    <property type="match status" value="1"/>
</dbReference>
<evidence type="ECO:0000259" key="8">
    <source>
        <dbReference type="Pfam" id="PF20684"/>
    </source>
</evidence>
<protein>
    <recommendedName>
        <fullName evidence="8">Rhodopsin domain-containing protein</fullName>
    </recommendedName>
</protein>
<dbReference type="Pfam" id="PF20684">
    <property type="entry name" value="Fung_rhodopsin"/>
    <property type="match status" value="1"/>
</dbReference>
<dbReference type="PANTHER" id="PTHR33048">
    <property type="entry name" value="PTH11-LIKE INTEGRAL MEMBRANE PROTEIN (AFU_ORTHOLOGUE AFUA_5G11245)"/>
    <property type="match status" value="1"/>
</dbReference>
<dbReference type="EMBL" id="JH793246">
    <property type="protein sequence ID" value="ELQ34505.1"/>
    <property type="molecule type" value="Genomic_DNA"/>
</dbReference>
<evidence type="ECO:0000256" key="3">
    <source>
        <dbReference type="ARBA" id="ARBA00022989"/>
    </source>
</evidence>
<evidence type="ECO:0000256" key="2">
    <source>
        <dbReference type="ARBA" id="ARBA00022692"/>
    </source>
</evidence>
<organism evidence="9">
    <name type="scientific">Pyricularia oryzae (strain Y34)</name>
    <name type="common">Rice blast fungus</name>
    <name type="synonym">Magnaporthe oryzae</name>
    <dbReference type="NCBI Taxonomy" id="1143189"/>
    <lineage>
        <taxon>Eukaryota</taxon>
        <taxon>Fungi</taxon>
        <taxon>Dikarya</taxon>
        <taxon>Ascomycota</taxon>
        <taxon>Pezizomycotina</taxon>
        <taxon>Sordariomycetes</taxon>
        <taxon>Sordariomycetidae</taxon>
        <taxon>Magnaporthales</taxon>
        <taxon>Pyriculariaceae</taxon>
        <taxon>Pyricularia</taxon>
    </lineage>
</organism>
<feature type="compositionally biased region" description="Acidic residues" evidence="6">
    <location>
        <begin position="348"/>
        <end position="362"/>
    </location>
</feature>
<name>A0AA97NQI8_PYRO3</name>
<feature type="transmembrane region" description="Helical" evidence="7">
    <location>
        <begin position="55"/>
        <end position="74"/>
    </location>
</feature>
<comment type="subcellular location">
    <subcellularLocation>
        <location evidence="1">Membrane</location>
        <topology evidence="1">Multi-pass membrane protein</topology>
    </subcellularLocation>
</comment>
<keyword evidence="2 7" id="KW-0812">Transmembrane</keyword>
<evidence type="ECO:0000256" key="6">
    <source>
        <dbReference type="SAM" id="MobiDB-lite"/>
    </source>
</evidence>
<dbReference type="Proteomes" id="UP000011086">
    <property type="component" value="Unassembled WGS sequence"/>
</dbReference>
<evidence type="ECO:0000256" key="1">
    <source>
        <dbReference type="ARBA" id="ARBA00004141"/>
    </source>
</evidence>
<keyword evidence="4 7" id="KW-0472">Membrane</keyword>
<evidence type="ECO:0000313" key="9">
    <source>
        <dbReference type="EMBL" id="ELQ34505.1"/>
    </source>
</evidence>
<evidence type="ECO:0000256" key="5">
    <source>
        <dbReference type="ARBA" id="ARBA00038359"/>
    </source>
</evidence>
<dbReference type="InterPro" id="IPR049326">
    <property type="entry name" value="Rhodopsin_dom_fungi"/>
</dbReference>
<reference evidence="9" key="1">
    <citation type="journal article" date="2012" name="PLoS Genet.">
        <title>Comparative analysis of the genomes of two field isolates of the rice blast fungus Magnaporthe oryzae.</title>
        <authorList>
            <person name="Xue M."/>
            <person name="Yang J."/>
            <person name="Li Z."/>
            <person name="Hu S."/>
            <person name="Yao N."/>
            <person name="Dean R.A."/>
            <person name="Zhao W."/>
            <person name="Shen M."/>
            <person name="Zhang H."/>
            <person name="Li C."/>
            <person name="Liu L."/>
            <person name="Cao L."/>
            <person name="Xu X."/>
            <person name="Xing Y."/>
            <person name="Hsiang T."/>
            <person name="Zhang Z."/>
            <person name="Xu J.R."/>
            <person name="Peng Y.L."/>
        </authorList>
    </citation>
    <scope>NUCLEOTIDE SEQUENCE</scope>
    <source>
        <strain evidence="9">Y34</strain>
    </source>
</reference>
<accession>A0AA97NQI8</accession>
<sequence length="409" mass="44911">MGALNPGPKSGRSGLVEYGHLENVQIGRRGSKASSGYAEAHLLDNQFAFPTLDTYIWSFVFSKMAFAIYFMRIFPQRIHKQVNTGLLVFLLMQGIAETVVSQVMCVPRAKMFLPNSPGECLDTIKFYYASVSNPRKYRQTPGKILANKPIATLYGIRMAQPKKLAVFLLSSLGLGVCVASIIRVQLIPRTRSSDPTYDLVDAMLWSEVEVSALIICVCVPEIYILVQRTWPVTLVRRATPRPAAGDAERNERRRESLGGQLRRAFKRANIKTGQGSWYGSRSGASSGTWRRSRFGVTSSVSAGRQSRHRLSTDDTGQSSVQSPVDEEPSPQSDSPDHGGILVTHEIEVGIETDEDSISEADVSDAAMTAPEYERDLTESSIVDQDGRLTDTTNDSNAGDGEQPPLEGSE</sequence>
<dbReference type="GO" id="GO:0016020">
    <property type="term" value="C:membrane"/>
    <property type="evidence" value="ECO:0007669"/>
    <property type="project" value="UniProtKB-SubCell"/>
</dbReference>
<comment type="similarity">
    <text evidence="5">Belongs to the SAT4 family.</text>
</comment>
<feature type="region of interest" description="Disordered" evidence="6">
    <location>
        <begin position="296"/>
        <end position="409"/>
    </location>
</feature>
<keyword evidence="3 7" id="KW-1133">Transmembrane helix</keyword>
<feature type="domain" description="Rhodopsin" evidence="8">
    <location>
        <begin position="47"/>
        <end position="227"/>
    </location>
</feature>
<gene>
    <name evidence="9" type="ORF">OOU_Y34scaffold00765g51</name>
</gene>
<feature type="compositionally biased region" description="Polar residues" evidence="6">
    <location>
        <begin position="313"/>
        <end position="322"/>
    </location>
</feature>
<dbReference type="AlphaFoldDB" id="A0AA97NQI8"/>
<evidence type="ECO:0000256" key="7">
    <source>
        <dbReference type="SAM" id="Phobius"/>
    </source>
</evidence>
<dbReference type="InterPro" id="IPR052337">
    <property type="entry name" value="SAT4-like"/>
</dbReference>
<evidence type="ECO:0000256" key="4">
    <source>
        <dbReference type="ARBA" id="ARBA00023136"/>
    </source>
</evidence>
<proteinExistence type="inferred from homology"/>